<keyword evidence="1" id="KW-0472">Membrane</keyword>
<evidence type="ECO:0000313" key="3">
    <source>
        <dbReference type="Proteomes" id="UP001448207"/>
    </source>
</evidence>
<organism evidence="2 3">
    <name type="scientific">Phycomyces blakesleeanus</name>
    <dbReference type="NCBI Taxonomy" id="4837"/>
    <lineage>
        <taxon>Eukaryota</taxon>
        <taxon>Fungi</taxon>
        <taxon>Fungi incertae sedis</taxon>
        <taxon>Mucoromycota</taxon>
        <taxon>Mucoromycotina</taxon>
        <taxon>Mucoromycetes</taxon>
        <taxon>Mucorales</taxon>
        <taxon>Phycomycetaceae</taxon>
        <taxon>Phycomyces</taxon>
    </lineage>
</organism>
<sequence length="219" mass="25181">MNKDNLYTVSKCFYTSLLSNILFFYCFVSEIPQLQYIQDNLIDCITEEGEQPLPTFSCGIQMSSIDYIFASPELANLKHKSSVDYINPSWFDHFLVSTTLSLVGSRTGKGIWHANLRLGLSAHFCQSLSATLQDLLSSLHNIPSSQDQWEKVKAIVCRLAKQHSRRSTTWWVQQEKALQSKCNHLMRKYKIDHICDDQLPVIERQLQAIQHENVEILAL</sequence>
<accession>A0ABR3AZG1</accession>
<dbReference type="InterPro" id="IPR036691">
    <property type="entry name" value="Endo/exonu/phosph_ase_sf"/>
</dbReference>
<name>A0ABR3AZG1_PHYBL</name>
<feature type="transmembrane region" description="Helical" evidence="1">
    <location>
        <begin position="6"/>
        <end position="28"/>
    </location>
</feature>
<proteinExistence type="predicted"/>
<comment type="caution">
    <text evidence="2">The sequence shown here is derived from an EMBL/GenBank/DDBJ whole genome shotgun (WGS) entry which is preliminary data.</text>
</comment>
<evidence type="ECO:0000256" key="1">
    <source>
        <dbReference type="SAM" id="Phobius"/>
    </source>
</evidence>
<dbReference type="SUPFAM" id="SSF56219">
    <property type="entry name" value="DNase I-like"/>
    <property type="match status" value="1"/>
</dbReference>
<reference evidence="2 3" key="1">
    <citation type="submission" date="2024-04" db="EMBL/GenBank/DDBJ databases">
        <title>Symmetric and asymmetric DNA N6-adenine methylation regulates different biological responses in Mucorales.</title>
        <authorList>
            <consortium name="Lawrence Berkeley National Laboratory"/>
            <person name="Lax C."/>
            <person name="Mondo S.J."/>
            <person name="Osorio-Concepcion M."/>
            <person name="Muszewska A."/>
            <person name="Corrochano-Luque M."/>
            <person name="Gutierrez G."/>
            <person name="Riley R."/>
            <person name="Lipzen A."/>
            <person name="Guo J."/>
            <person name="Hundley H."/>
            <person name="Amirebrahimi M."/>
            <person name="Ng V."/>
            <person name="Lorenzo-Gutierrez D."/>
            <person name="Binder U."/>
            <person name="Yang J."/>
            <person name="Song Y."/>
            <person name="Canovas D."/>
            <person name="Navarro E."/>
            <person name="Freitag M."/>
            <person name="Gabaldon T."/>
            <person name="Grigoriev I.V."/>
            <person name="Corrochano L.M."/>
            <person name="Nicolas F.E."/>
            <person name="Garre V."/>
        </authorList>
    </citation>
    <scope>NUCLEOTIDE SEQUENCE [LARGE SCALE GENOMIC DNA]</scope>
    <source>
        <strain evidence="2 3">L51</strain>
    </source>
</reference>
<gene>
    <name evidence="2" type="ORF">J3Q64DRAFT_1677210</name>
</gene>
<keyword evidence="1" id="KW-0812">Transmembrane</keyword>
<keyword evidence="3" id="KW-1185">Reference proteome</keyword>
<keyword evidence="1" id="KW-1133">Transmembrane helix</keyword>
<evidence type="ECO:0000313" key="2">
    <source>
        <dbReference type="EMBL" id="KAL0086283.1"/>
    </source>
</evidence>
<dbReference type="EMBL" id="JBCLYO010000008">
    <property type="protein sequence ID" value="KAL0086283.1"/>
    <property type="molecule type" value="Genomic_DNA"/>
</dbReference>
<dbReference type="Proteomes" id="UP001448207">
    <property type="component" value="Unassembled WGS sequence"/>
</dbReference>
<protein>
    <submittedName>
        <fullName evidence="2">Uncharacterized protein</fullName>
    </submittedName>
</protein>